<name>A0A0A9EXX9_ARUDO</name>
<feature type="region of interest" description="Disordered" evidence="1">
    <location>
        <begin position="1"/>
        <end position="46"/>
    </location>
</feature>
<reference evidence="2" key="1">
    <citation type="submission" date="2014-09" db="EMBL/GenBank/DDBJ databases">
        <authorList>
            <person name="Magalhaes I.L.F."/>
            <person name="Oliveira U."/>
            <person name="Santos F.R."/>
            <person name="Vidigal T.H.D.A."/>
            <person name="Brescovit A.D."/>
            <person name="Santos A.J."/>
        </authorList>
    </citation>
    <scope>NUCLEOTIDE SEQUENCE</scope>
    <source>
        <tissue evidence="2">Shoot tissue taken approximately 20 cm above the soil surface</tissue>
    </source>
</reference>
<protein>
    <submittedName>
        <fullName evidence="2">Uncharacterized protein</fullName>
    </submittedName>
</protein>
<dbReference type="AlphaFoldDB" id="A0A0A9EXX9"/>
<evidence type="ECO:0000256" key="1">
    <source>
        <dbReference type="SAM" id="MobiDB-lite"/>
    </source>
</evidence>
<dbReference type="EMBL" id="GBRH01196993">
    <property type="protein sequence ID" value="JAE00903.1"/>
    <property type="molecule type" value="Transcribed_RNA"/>
</dbReference>
<evidence type="ECO:0000313" key="2">
    <source>
        <dbReference type="EMBL" id="JAE00903.1"/>
    </source>
</evidence>
<feature type="compositionally biased region" description="Low complexity" evidence="1">
    <location>
        <begin position="21"/>
        <end position="46"/>
    </location>
</feature>
<accession>A0A0A9EXX9</accession>
<organism evidence="2">
    <name type="scientific">Arundo donax</name>
    <name type="common">Giant reed</name>
    <name type="synonym">Donax arundinaceus</name>
    <dbReference type="NCBI Taxonomy" id="35708"/>
    <lineage>
        <taxon>Eukaryota</taxon>
        <taxon>Viridiplantae</taxon>
        <taxon>Streptophyta</taxon>
        <taxon>Embryophyta</taxon>
        <taxon>Tracheophyta</taxon>
        <taxon>Spermatophyta</taxon>
        <taxon>Magnoliopsida</taxon>
        <taxon>Liliopsida</taxon>
        <taxon>Poales</taxon>
        <taxon>Poaceae</taxon>
        <taxon>PACMAD clade</taxon>
        <taxon>Arundinoideae</taxon>
        <taxon>Arundineae</taxon>
        <taxon>Arundo</taxon>
    </lineage>
</organism>
<proteinExistence type="predicted"/>
<reference evidence="2" key="2">
    <citation type="journal article" date="2015" name="Data Brief">
        <title>Shoot transcriptome of the giant reed, Arundo donax.</title>
        <authorList>
            <person name="Barrero R.A."/>
            <person name="Guerrero F.D."/>
            <person name="Moolhuijzen P."/>
            <person name="Goolsby J.A."/>
            <person name="Tidwell J."/>
            <person name="Bellgard S.E."/>
            <person name="Bellgard M.I."/>
        </authorList>
    </citation>
    <scope>NUCLEOTIDE SEQUENCE</scope>
    <source>
        <tissue evidence="2">Shoot tissue taken approximately 20 cm above the soil surface</tissue>
    </source>
</reference>
<sequence>MKRKCWPNIGTLPSEYHPRDPAAAGVPAPRRSAASSPPNPNQSRSG</sequence>